<evidence type="ECO:0000313" key="16">
    <source>
        <dbReference type="Proteomes" id="UP000265000"/>
    </source>
</evidence>
<dbReference type="Gene3D" id="3.30.160.60">
    <property type="entry name" value="Classic Zinc Finger"/>
    <property type="match status" value="14"/>
</dbReference>
<keyword evidence="16" id="KW-1185">Reference proteome</keyword>
<feature type="domain" description="C2H2-type" evidence="14">
    <location>
        <begin position="294"/>
        <end position="322"/>
    </location>
</feature>
<evidence type="ECO:0000256" key="6">
    <source>
        <dbReference type="ARBA" id="ARBA00022771"/>
    </source>
</evidence>
<evidence type="ECO:0000256" key="7">
    <source>
        <dbReference type="ARBA" id="ARBA00022833"/>
    </source>
</evidence>
<dbReference type="FunFam" id="3.30.160.60:FF:000585">
    <property type="entry name" value="zinc finger protein 784"/>
    <property type="match status" value="1"/>
</dbReference>
<comment type="function">
    <text evidence="1">May be involved in transcriptional regulation.</text>
</comment>
<feature type="domain" description="C2H2-type" evidence="14">
    <location>
        <begin position="747"/>
        <end position="774"/>
    </location>
</feature>
<dbReference type="GO" id="GO:0008270">
    <property type="term" value="F:zinc ion binding"/>
    <property type="evidence" value="ECO:0007669"/>
    <property type="project" value="UniProtKB-KW"/>
</dbReference>
<evidence type="ECO:0000256" key="12">
    <source>
        <dbReference type="PROSITE-ProRule" id="PRU00042"/>
    </source>
</evidence>
<dbReference type="FunFam" id="3.30.160.60:FF:001480">
    <property type="entry name" value="Si:cabz01071911.3"/>
    <property type="match status" value="1"/>
</dbReference>
<dbReference type="SMART" id="SM00355">
    <property type="entry name" value="ZnF_C2H2"/>
    <property type="match status" value="20"/>
</dbReference>
<feature type="domain" description="C2H2-type" evidence="14">
    <location>
        <begin position="482"/>
        <end position="511"/>
    </location>
</feature>
<evidence type="ECO:0000256" key="5">
    <source>
        <dbReference type="ARBA" id="ARBA00022737"/>
    </source>
</evidence>
<dbReference type="GO" id="GO:0003677">
    <property type="term" value="F:DNA binding"/>
    <property type="evidence" value="ECO:0007669"/>
    <property type="project" value="UniProtKB-KW"/>
</dbReference>
<feature type="domain" description="C2H2-type" evidence="14">
    <location>
        <begin position="831"/>
        <end position="854"/>
    </location>
</feature>
<dbReference type="FunFam" id="3.30.160.60:FF:000624">
    <property type="entry name" value="zinc finger protein 697"/>
    <property type="match status" value="1"/>
</dbReference>
<feature type="domain" description="C2H2-type" evidence="14">
    <location>
        <begin position="718"/>
        <end position="746"/>
    </location>
</feature>
<keyword evidence="7" id="KW-0862">Zinc</keyword>
<feature type="domain" description="C2H2-type" evidence="14">
    <location>
        <begin position="371"/>
        <end position="401"/>
    </location>
</feature>
<dbReference type="PROSITE" id="PS50157">
    <property type="entry name" value="ZINC_FINGER_C2H2_2"/>
    <property type="match status" value="18"/>
</dbReference>
<feature type="domain" description="C2H2-type" evidence="14">
    <location>
        <begin position="972"/>
        <end position="999"/>
    </location>
</feature>
<keyword evidence="5" id="KW-0677">Repeat</keyword>
<proteinExistence type="inferred from homology"/>
<feature type="domain" description="C2H2-type" evidence="14">
    <location>
        <begin position="454"/>
        <end position="481"/>
    </location>
</feature>
<dbReference type="GO" id="GO:0005634">
    <property type="term" value="C:nucleus"/>
    <property type="evidence" value="ECO:0007669"/>
    <property type="project" value="UniProtKB-SubCell"/>
</dbReference>
<evidence type="ECO:0000256" key="10">
    <source>
        <dbReference type="ARBA" id="ARBA00023163"/>
    </source>
</evidence>
<reference evidence="15" key="2">
    <citation type="submission" date="2025-09" db="UniProtKB">
        <authorList>
            <consortium name="Ensembl"/>
        </authorList>
    </citation>
    <scope>IDENTIFICATION</scope>
</reference>
<keyword evidence="8" id="KW-0805">Transcription regulation</keyword>
<sequence length="1011" mass="116226">MLSGSFVGFSDGDYSCVPCLWFQPCFENSTFLDTNLVELVDLMLRSPEEKKRFFQDVFPTDFGPDYDNALQMLLLDFLSRLEKLLPVPDFQQTASFLGGVPSALEESAHSVCDPQHLAEVLRYHASLACQDPSEKIQTPPSSTGTFILSSLSLPRLDQVVISSDPIQTQPLPELLPDCWAVKVEEETVTLVDDVQPTSPAEPDGPGGPNVEESVQEAPRGDPVEAVEPPNPQQTKWLRLRPRVNKKNHDSAKPKRVRRKHHNGKTCPVCKKMFPRAAGMRRHLEIHKTKRDYNHKCGKCDKRFRDQYDLKRHIMRVHEREETGDSAKGRKPRGSSSSETTTNKTCPHCGKYFAWQSDLKRHIDTHSGERPHQCPLCEKKFKNPYALKSHEKRCQTLEGKRAKKREKVCLDPETDLEDSAEPGKCPEQDGHSGPPSSTDPVPYMLLCADASAKSKVCPICSMNIKNNRDIKKHLRSHSEERPYVCLTCEKGFKYKDTIKKHQTLKGHKGIREVQCEKLERLLSEVDAQGVADTENVDMGASEDAPKSLPVVNRSKEGLKVCPVCSKTFNMIKTLNKHLQSHRVERPYYCIHCKRRYKDLYGLKRHQIYAVCYNKPPRYSLKKGPGQGDASTPDLQKVFVWCSNCSQHFESLSALKEHQEIVCRAEPTAKKCNECGKEFKSITMLKVHKKVHNPLYCKDCKKILADEPAFERHRLLHRPMQCTMCDETFVVSRRMREHYEKRHSFTGPFPCTQCEKTFVQLSYLIIHQRIHRGEFPFVCDKCPEKFRTSSLLTVHRRKHSGEKPFLCWQCGKSYRAASDLSMHMGTHSEERPWACDRCNMTYRTKAQLKSHVEQVHLCIRFTCATCGRQFMKEMSLKRHELTHTGERPFPCAECGKSFLTGNELLRHSRYHTGERPYKCEVCGKAFIQSSYLKIHMRLHTGEKPYRCDVCDKTFRLSRNMQKHRRTHDGKQKSFTCEICGFGFAQRKLLDEHAATHEHNIEAVYANEIELEFQ</sequence>
<feature type="domain" description="C2H2-type" evidence="14">
    <location>
        <begin position="775"/>
        <end position="802"/>
    </location>
</feature>
<dbReference type="Pfam" id="PF12874">
    <property type="entry name" value="zf-met"/>
    <property type="match status" value="1"/>
</dbReference>
<evidence type="ECO:0000313" key="15">
    <source>
        <dbReference type="Ensembl" id="ENSFHEP00000022914.1"/>
    </source>
</evidence>
<dbReference type="GeneTree" id="ENSGT00940000162287"/>
<feature type="compositionally biased region" description="Basic and acidic residues" evidence="13">
    <location>
        <begin position="317"/>
        <end position="327"/>
    </location>
</feature>
<evidence type="ECO:0000256" key="9">
    <source>
        <dbReference type="ARBA" id="ARBA00023125"/>
    </source>
</evidence>
<evidence type="ECO:0000256" key="1">
    <source>
        <dbReference type="ARBA" id="ARBA00003767"/>
    </source>
</evidence>
<dbReference type="SUPFAM" id="SSF57667">
    <property type="entry name" value="beta-beta-alpha zinc fingers"/>
    <property type="match status" value="11"/>
</dbReference>
<comment type="similarity">
    <text evidence="3">Belongs to the krueppel C2H2-type zinc-finger protein family.</text>
</comment>
<dbReference type="FunFam" id="3.30.160.60:FF:000012">
    <property type="entry name" value="RB-associated KRAB zinc finger protein-like"/>
    <property type="match status" value="1"/>
</dbReference>
<feature type="domain" description="C2H2-type" evidence="14">
    <location>
        <begin position="264"/>
        <end position="291"/>
    </location>
</feature>
<dbReference type="AlphaFoldDB" id="A0A3Q2Q950"/>
<feature type="domain" description="C2H2-type" evidence="14">
    <location>
        <begin position="859"/>
        <end position="886"/>
    </location>
</feature>
<evidence type="ECO:0000256" key="4">
    <source>
        <dbReference type="ARBA" id="ARBA00022723"/>
    </source>
</evidence>
<protein>
    <submittedName>
        <fullName evidence="15">Zinc finger protein 11-like</fullName>
    </submittedName>
</protein>
<dbReference type="InterPro" id="IPR036236">
    <property type="entry name" value="Znf_C2H2_sf"/>
</dbReference>
<dbReference type="PANTHER" id="PTHR24376">
    <property type="entry name" value="ZINC FINGER PROTEIN"/>
    <property type="match status" value="1"/>
</dbReference>
<dbReference type="Pfam" id="PF13912">
    <property type="entry name" value="zf-C2H2_6"/>
    <property type="match status" value="1"/>
</dbReference>
<feature type="compositionally biased region" description="Basic residues" evidence="13">
    <location>
        <begin position="253"/>
        <end position="263"/>
    </location>
</feature>
<keyword evidence="4" id="KW-0479">Metal-binding</keyword>
<dbReference type="FunFam" id="3.30.160.60:FF:002343">
    <property type="entry name" value="Zinc finger protein 33A"/>
    <property type="match status" value="1"/>
</dbReference>
<feature type="domain" description="C2H2-type" evidence="14">
    <location>
        <begin position="943"/>
        <end position="970"/>
    </location>
</feature>
<feature type="domain" description="C2H2-type" evidence="14">
    <location>
        <begin position="558"/>
        <end position="585"/>
    </location>
</feature>
<feature type="region of interest" description="Disordered" evidence="13">
    <location>
        <begin position="191"/>
        <end position="268"/>
    </location>
</feature>
<feature type="domain" description="C2H2-type" evidence="14">
    <location>
        <begin position="915"/>
        <end position="942"/>
    </location>
</feature>
<dbReference type="PANTHER" id="PTHR24376:SF235">
    <property type="entry name" value="C2H2-TYPE DOMAIN-CONTAINING PROTEIN"/>
    <property type="match status" value="1"/>
</dbReference>
<dbReference type="Pfam" id="PF00096">
    <property type="entry name" value="zf-C2H2"/>
    <property type="match status" value="10"/>
</dbReference>
<evidence type="ECO:0000256" key="8">
    <source>
        <dbReference type="ARBA" id="ARBA00023015"/>
    </source>
</evidence>
<evidence type="ECO:0000256" key="11">
    <source>
        <dbReference type="ARBA" id="ARBA00023242"/>
    </source>
</evidence>
<feature type="region of interest" description="Disordered" evidence="13">
    <location>
        <begin position="317"/>
        <end position="342"/>
    </location>
</feature>
<reference evidence="15" key="1">
    <citation type="submission" date="2025-08" db="UniProtKB">
        <authorList>
            <consortium name="Ensembl"/>
        </authorList>
    </citation>
    <scope>IDENTIFICATION</scope>
</reference>
<feature type="domain" description="C2H2-type" evidence="14">
    <location>
        <begin position="343"/>
        <end position="370"/>
    </location>
</feature>
<keyword evidence="10" id="KW-0804">Transcription</keyword>
<comment type="subcellular location">
    <subcellularLocation>
        <location evidence="2">Nucleus</location>
    </subcellularLocation>
</comment>
<dbReference type="Pfam" id="PF14973">
    <property type="entry name" value="TINF2_N"/>
    <property type="match status" value="1"/>
</dbReference>
<dbReference type="Ensembl" id="ENSFHET00000011656.1">
    <property type="protein sequence ID" value="ENSFHEP00000022914.1"/>
    <property type="gene ID" value="ENSFHEG00000003596.1"/>
</dbReference>
<keyword evidence="9" id="KW-0238">DNA-binding</keyword>
<dbReference type="InterPro" id="IPR029400">
    <property type="entry name" value="TINF2_N"/>
</dbReference>
<feature type="domain" description="C2H2-type" evidence="14">
    <location>
        <begin position="803"/>
        <end position="830"/>
    </location>
</feature>
<dbReference type="InterPro" id="IPR013087">
    <property type="entry name" value="Znf_C2H2_type"/>
</dbReference>
<feature type="domain" description="C2H2-type" evidence="14">
    <location>
        <begin position="887"/>
        <end position="914"/>
    </location>
</feature>
<accession>A0A3Q2Q950</accession>
<dbReference type="PROSITE" id="PS00028">
    <property type="entry name" value="ZINC_FINGER_C2H2_1"/>
    <property type="match status" value="17"/>
</dbReference>
<evidence type="ECO:0000259" key="14">
    <source>
        <dbReference type="PROSITE" id="PS50157"/>
    </source>
</evidence>
<evidence type="ECO:0000256" key="3">
    <source>
        <dbReference type="ARBA" id="ARBA00006991"/>
    </source>
</evidence>
<feature type="compositionally biased region" description="Polar residues" evidence="13">
    <location>
        <begin position="333"/>
        <end position="342"/>
    </location>
</feature>
<evidence type="ECO:0000256" key="2">
    <source>
        <dbReference type="ARBA" id="ARBA00004123"/>
    </source>
</evidence>
<feature type="region of interest" description="Disordered" evidence="13">
    <location>
        <begin position="407"/>
        <end position="437"/>
    </location>
</feature>
<keyword evidence="6 12" id="KW-0863">Zinc-finger</keyword>
<feature type="domain" description="C2H2-type" evidence="14">
    <location>
        <begin position="668"/>
        <end position="690"/>
    </location>
</feature>
<organism evidence="15 16">
    <name type="scientific">Fundulus heteroclitus</name>
    <name type="common">Killifish</name>
    <name type="synonym">Mummichog</name>
    <dbReference type="NCBI Taxonomy" id="8078"/>
    <lineage>
        <taxon>Eukaryota</taxon>
        <taxon>Metazoa</taxon>
        <taxon>Chordata</taxon>
        <taxon>Craniata</taxon>
        <taxon>Vertebrata</taxon>
        <taxon>Euteleostomi</taxon>
        <taxon>Actinopterygii</taxon>
        <taxon>Neopterygii</taxon>
        <taxon>Teleostei</taxon>
        <taxon>Neoteleostei</taxon>
        <taxon>Acanthomorphata</taxon>
        <taxon>Ovalentaria</taxon>
        <taxon>Atherinomorphae</taxon>
        <taxon>Cyprinodontiformes</taxon>
        <taxon>Fundulidae</taxon>
        <taxon>Fundulus</taxon>
    </lineage>
</organism>
<evidence type="ECO:0000256" key="13">
    <source>
        <dbReference type="SAM" id="MobiDB-lite"/>
    </source>
</evidence>
<name>A0A3Q2Q950_FUNHE</name>
<dbReference type="STRING" id="8078.ENSFHEP00000022914"/>
<keyword evidence="11" id="KW-0539">Nucleus</keyword>
<dbReference type="Proteomes" id="UP000265000">
    <property type="component" value="Unplaced"/>
</dbReference>